<keyword evidence="3" id="KW-1003">Cell membrane</keyword>
<dbReference type="InterPro" id="IPR050833">
    <property type="entry name" value="Poly_Biosynth_Transport"/>
</dbReference>
<reference evidence="8 9" key="1">
    <citation type="submission" date="2020-08" db="EMBL/GenBank/DDBJ databases">
        <title>Cohnella phylogeny.</title>
        <authorList>
            <person name="Dunlap C."/>
        </authorList>
    </citation>
    <scope>NUCLEOTIDE SEQUENCE [LARGE SCALE GENOMIC DNA]</scope>
    <source>
        <strain evidence="8 9">DSM 25239</strain>
    </source>
</reference>
<keyword evidence="5 7" id="KW-1133">Transmembrane helix</keyword>
<comment type="caution">
    <text evidence="8">The sequence shown here is derived from an EMBL/GenBank/DDBJ whole genome shotgun (WGS) entry which is preliminary data.</text>
</comment>
<evidence type="ECO:0000313" key="9">
    <source>
        <dbReference type="Proteomes" id="UP000553776"/>
    </source>
</evidence>
<dbReference type="EMBL" id="JACJVR010000054">
    <property type="protein sequence ID" value="MBB6692536.1"/>
    <property type="molecule type" value="Genomic_DNA"/>
</dbReference>
<name>A0A841TW92_9BACL</name>
<feature type="transmembrane region" description="Helical" evidence="7">
    <location>
        <begin position="421"/>
        <end position="440"/>
    </location>
</feature>
<protein>
    <submittedName>
        <fullName evidence="8">MOP flippase family protein</fullName>
    </submittedName>
</protein>
<feature type="transmembrane region" description="Helical" evidence="7">
    <location>
        <begin position="381"/>
        <end position="400"/>
    </location>
</feature>
<feature type="transmembrane region" description="Helical" evidence="7">
    <location>
        <begin position="117"/>
        <end position="135"/>
    </location>
</feature>
<feature type="transmembrane region" description="Helical" evidence="7">
    <location>
        <begin position="292"/>
        <end position="312"/>
    </location>
</feature>
<keyword evidence="9" id="KW-1185">Reference proteome</keyword>
<comment type="subcellular location">
    <subcellularLocation>
        <location evidence="1">Cell membrane</location>
        <topology evidence="1">Multi-pass membrane protein</topology>
    </subcellularLocation>
</comment>
<keyword evidence="6 7" id="KW-0472">Membrane</keyword>
<dbReference type="Pfam" id="PF13440">
    <property type="entry name" value="Polysacc_synt_3"/>
    <property type="match status" value="1"/>
</dbReference>
<feature type="transmembrane region" description="Helical" evidence="7">
    <location>
        <begin position="147"/>
        <end position="167"/>
    </location>
</feature>
<feature type="transmembrane region" description="Helical" evidence="7">
    <location>
        <begin position="324"/>
        <end position="350"/>
    </location>
</feature>
<dbReference type="CDD" id="cd13127">
    <property type="entry name" value="MATE_tuaB_like"/>
    <property type="match status" value="1"/>
</dbReference>
<evidence type="ECO:0000256" key="5">
    <source>
        <dbReference type="ARBA" id="ARBA00022989"/>
    </source>
</evidence>
<dbReference type="PANTHER" id="PTHR30250:SF10">
    <property type="entry name" value="LIPOPOLYSACCHARIDE BIOSYNTHESIS PROTEIN WZXC"/>
    <property type="match status" value="1"/>
</dbReference>
<feature type="transmembrane region" description="Helical" evidence="7">
    <location>
        <begin position="357"/>
        <end position="375"/>
    </location>
</feature>
<evidence type="ECO:0000256" key="3">
    <source>
        <dbReference type="ARBA" id="ARBA00022475"/>
    </source>
</evidence>
<evidence type="ECO:0000256" key="4">
    <source>
        <dbReference type="ARBA" id="ARBA00022692"/>
    </source>
</evidence>
<evidence type="ECO:0000256" key="2">
    <source>
        <dbReference type="ARBA" id="ARBA00007430"/>
    </source>
</evidence>
<feature type="transmembrane region" description="Helical" evidence="7">
    <location>
        <begin position="43"/>
        <end position="67"/>
    </location>
</feature>
<keyword evidence="4 7" id="KW-0812">Transmembrane</keyword>
<sequence length="490" mass="53848">MSLKTKGINAAKWSTLATAVSAIVQLAQVVTVSRMLSPEDYGLISMIMVVVMVAIAMSDFGISNAIIHRQNVTKNELSSLYILNLAAGAGLAAIVWLLAPLAALYYREPELLGPMRWMALLCFFPAIGQQFQVLFQKELRFEYLAKVDIAAYVVGFATVFFGALWGFGVYALVASYLSNALFKSLCLAFAGWRLWAPSFYFSRKDLKGYLSFGFYQMGSGMIQSFMTNIDYLILGRMIGAEKLGYYTFAYQLCMMPMQKLSPLISQISLPLLARIQDRVEQLRSGYLQITTMISYVAGPIYLGLAVTAPYLVPFAFGEQWTESIVMVQILAIMLLVRSAIIPTHSLLLAIGRANTRFYYALICFAILLPSLWIGAEAGGAIGVAYAYLIAQALIVLVNYYQSIRIAIGNCFAAYCRSMLPGTLYSLLMAAGVFALGIAASRLNSDGLILVLQLSCGIVLYAGLILGFKRELVRDVMRRLNGRAALKKEGG</sequence>
<evidence type="ECO:0000256" key="6">
    <source>
        <dbReference type="ARBA" id="ARBA00023136"/>
    </source>
</evidence>
<feature type="transmembrane region" description="Helical" evidence="7">
    <location>
        <begin position="79"/>
        <end position="105"/>
    </location>
</feature>
<gene>
    <name evidence="8" type="ORF">H7B90_14095</name>
</gene>
<proteinExistence type="inferred from homology"/>
<accession>A0A841TW92</accession>
<dbReference type="AlphaFoldDB" id="A0A841TW92"/>
<dbReference type="PANTHER" id="PTHR30250">
    <property type="entry name" value="PST FAMILY PREDICTED COLANIC ACID TRANSPORTER"/>
    <property type="match status" value="1"/>
</dbReference>
<evidence type="ECO:0000256" key="7">
    <source>
        <dbReference type="SAM" id="Phobius"/>
    </source>
</evidence>
<comment type="similarity">
    <text evidence="2">Belongs to the polysaccharide synthase family.</text>
</comment>
<dbReference type="Proteomes" id="UP000553776">
    <property type="component" value="Unassembled WGS sequence"/>
</dbReference>
<evidence type="ECO:0000256" key="1">
    <source>
        <dbReference type="ARBA" id="ARBA00004651"/>
    </source>
</evidence>
<dbReference type="NCBIfam" id="NF007773">
    <property type="entry name" value="PRK10459.1"/>
    <property type="match status" value="1"/>
</dbReference>
<organism evidence="8 9">
    <name type="scientific">Cohnella xylanilytica</name>
    <dbReference type="NCBI Taxonomy" id="557555"/>
    <lineage>
        <taxon>Bacteria</taxon>
        <taxon>Bacillati</taxon>
        <taxon>Bacillota</taxon>
        <taxon>Bacilli</taxon>
        <taxon>Bacillales</taxon>
        <taxon>Paenibacillaceae</taxon>
        <taxon>Cohnella</taxon>
    </lineage>
</organism>
<dbReference type="GO" id="GO:0005886">
    <property type="term" value="C:plasma membrane"/>
    <property type="evidence" value="ECO:0007669"/>
    <property type="project" value="UniProtKB-SubCell"/>
</dbReference>
<feature type="transmembrane region" description="Helical" evidence="7">
    <location>
        <begin position="446"/>
        <end position="467"/>
    </location>
</feature>
<dbReference type="RefSeq" id="WP_185136523.1">
    <property type="nucleotide sequence ID" value="NZ_BORM01000001.1"/>
</dbReference>
<evidence type="ECO:0000313" key="8">
    <source>
        <dbReference type="EMBL" id="MBB6692536.1"/>
    </source>
</evidence>